<evidence type="ECO:0000313" key="2">
    <source>
        <dbReference type="EMBL" id="SHN55192.1"/>
    </source>
</evidence>
<accession>A0A1M7SA91</accession>
<dbReference type="STRING" id="1121455.SAMN02745728_00643"/>
<dbReference type="AlphaFoldDB" id="A0A1M7SA91"/>
<gene>
    <name evidence="2" type="ORF">SAMN02745728_00643</name>
</gene>
<dbReference type="OrthoDB" id="5422390at2"/>
<dbReference type="PROSITE" id="PS51257">
    <property type="entry name" value="PROKAR_LIPOPROTEIN"/>
    <property type="match status" value="1"/>
</dbReference>
<dbReference type="EMBL" id="FRDI01000003">
    <property type="protein sequence ID" value="SHN55192.1"/>
    <property type="molecule type" value="Genomic_DNA"/>
</dbReference>
<proteinExistence type="predicted"/>
<dbReference type="RefSeq" id="WP_072696339.1">
    <property type="nucleotide sequence ID" value="NZ_FRDI01000003.1"/>
</dbReference>
<evidence type="ECO:0000256" key="1">
    <source>
        <dbReference type="SAM" id="MobiDB-lite"/>
    </source>
</evidence>
<organism evidence="2 3">
    <name type="scientific">Desulfovibrio litoralis DSM 11393</name>
    <dbReference type="NCBI Taxonomy" id="1121455"/>
    <lineage>
        <taxon>Bacteria</taxon>
        <taxon>Pseudomonadati</taxon>
        <taxon>Thermodesulfobacteriota</taxon>
        <taxon>Desulfovibrionia</taxon>
        <taxon>Desulfovibrionales</taxon>
        <taxon>Desulfovibrionaceae</taxon>
        <taxon>Desulfovibrio</taxon>
    </lineage>
</organism>
<evidence type="ECO:0008006" key="4">
    <source>
        <dbReference type="Google" id="ProtNLM"/>
    </source>
</evidence>
<feature type="region of interest" description="Disordered" evidence="1">
    <location>
        <begin position="211"/>
        <end position="251"/>
    </location>
</feature>
<sequence length="251" mass="27716">MRLNYIVLLVFSFVSLLGCGPETQQRVQIDLASQPVIFADEWVKRMPPMVQVSPIEPIDRPISVLFVPFRVTQSMQHADELGYGIASSVWQTWLADQTFDTIEFSRGSQPYRRDLAIQEARSKGADLVVGGFITHYFAGGNNADSRVSMIIEIHDARNGVLIWSLAQTGIIPKQTFNDYLLFAVKTRLPSDPVFAIVSTMAQDMSTLIKTWRGKGGGSSEDKMPFSGRSVGSQPSFSGEQNNGASNRGSSF</sequence>
<evidence type="ECO:0000313" key="3">
    <source>
        <dbReference type="Proteomes" id="UP000186469"/>
    </source>
</evidence>
<feature type="compositionally biased region" description="Polar residues" evidence="1">
    <location>
        <begin position="229"/>
        <end position="251"/>
    </location>
</feature>
<name>A0A1M7SA91_9BACT</name>
<keyword evidence="3" id="KW-1185">Reference proteome</keyword>
<dbReference type="Proteomes" id="UP000186469">
    <property type="component" value="Unassembled WGS sequence"/>
</dbReference>
<protein>
    <recommendedName>
        <fullName evidence="4">Lipoprotein</fullName>
    </recommendedName>
</protein>
<reference evidence="2 3" key="1">
    <citation type="submission" date="2016-12" db="EMBL/GenBank/DDBJ databases">
        <authorList>
            <person name="Song W.-J."/>
            <person name="Kurnit D.M."/>
        </authorList>
    </citation>
    <scope>NUCLEOTIDE SEQUENCE [LARGE SCALE GENOMIC DNA]</scope>
    <source>
        <strain evidence="2 3">DSM 11393</strain>
    </source>
</reference>